<sequence>MLMCNVRRTEMALLLLIESLLLLRLISIQRRSLREATELYTKSMTSSSTRLAHQCT</sequence>
<dbReference type="AlphaFoldDB" id="A0A0S4LBI4"/>
<gene>
    <name evidence="1" type="ORF">COMA2_150112</name>
</gene>
<dbReference type="EMBL" id="CZPZ01000007">
    <property type="protein sequence ID" value="CUS34122.1"/>
    <property type="molecule type" value="Genomic_DNA"/>
</dbReference>
<keyword evidence="2" id="KW-1185">Reference proteome</keyword>
<protein>
    <submittedName>
        <fullName evidence="1">Uncharacterized protein</fullName>
    </submittedName>
</protein>
<accession>A0A0S4LBI4</accession>
<reference evidence="2" key="1">
    <citation type="submission" date="2015-10" db="EMBL/GenBank/DDBJ databases">
        <authorList>
            <person name="Luecker S."/>
            <person name="Luecker S."/>
        </authorList>
    </citation>
    <scope>NUCLEOTIDE SEQUENCE [LARGE SCALE GENOMIC DNA]</scope>
</reference>
<dbReference type="Proteomes" id="UP000198736">
    <property type="component" value="Unassembled WGS sequence"/>
</dbReference>
<proteinExistence type="predicted"/>
<name>A0A0S4LBI4_9BACT</name>
<organism evidence="1 2">
    <name type="scientific">Candidatus Nitrospira nitrificans</name>
    <dbReference type="NCBI Taxonomy" id="1742973"/>
    <lineage>
        <taxon>Bacteria</taxon>
        <taxon>Pseudomonadati</taxon>
        <taxon>Nitrospirota</taxon>
        <taxon>Nitrospiria</taxon>
        <taxon>Nitrospirales</taxon>
        <taxon>Nitrospiraceae</taxon>
        <taxon>Nitrospira</taxon>
    </lineage>
</organism>
<evidence type="ECO:0000313" key="2">
    <source>
        <dbReference type="Proteomes" id="UP000198736"/>
    </source>
</evidence>
<evidence type="ECO:0000313" key="1">
    <source>
        <dbReference type="EMBL" id="CUS34122.1"/>
    </source>
</evidence>